<keyword evidence="2" id="KW-1185">Reference proteome</keyword>
<reference evidence="1 2" key="1">
    <citation type="journal article" date="2019" name="Nat. Ecol. Evol.">
        <title>Megaphylogeny resolves global patterns of mushroom evolution.</title>
        <authorList>
            <person name="Varga T."/>
            <person name="Krizsan K."/>
            <person name="Foldi C."/>
            <person name="Dima B."/>
            <person name="Sanchez-Garcia M."/>
            <person name="Sanchez-Ramirez S."/>
            <person name="Szollosi G.J."/>
            <person name="Szarkandi J.G."/>
            <person name="Papp V."/>
            <person name="Albert L."/>
            <person name="Andreopoulos W."/>
            <person name="Angelini C."/>
            <person name="Antonin V."/>
            <person name="Barry K.W."/>
            <person name="Bougher N.L."/>
            <person name="Buchanan P."/>
            <person name="Buyck B."/>
            <person name="Bense V."/>
            <person name="Catcheside P."/>
            <person name="Chovatia M."/>
            <person name="Cooper J."/>
            <person name="Damon W."/>
            <person name="Desjardin D."/>
            <person name="Finy P."/>
            <person name="Geml J."/>
            <person name="Haridas S."/>
            <person name="Hughes K."/>
            <person name="Justo A."/>
            <person name="Karasinski D."/>
            <person name="Kautmanova I."/>
            <person name="Kiss B."/>
            <person name="Kocsube S."/>
            <person name="Kotiranta H."/>
            <person name="LaButti K.M."/>
            <person name="Lechner B.E."/>
            <person name="Liimatainen K."/>
            <person name="Lipzen A."/>
            <person name="Lukacs Z."/>
            <person name="Mihaltcheva S."/>
            <person name="Morgado L.N."/>
            <person name="Niskanen T."/>
            <person name="Noordeloos M.E."/>
            <person name="Ohm R.A."/>
            <person name="Ortiz-Santana B."/>
            <person name="Ovrebo C."/>
            <person name="Racz N."/>
            <person name="Riley R."/>
            <person name="Savchenko A."/>
            <person name="Shiryaev A."/>
            <person name="Soop K."/>
            <person name="Spirin V."/>
            <person name="Szebenyi C."/>
            <person name="Tomsovsky M."/>
            <person name="Tulloss R.E."/>
            <person name="Uehling J."/>
            <person name="Grigoriev I.V."/>
            <person name="Vagvolgyi C."/>
            <person name="Papp T."/>
            <person name="Martin F.M."/>
            <person name="Miettinen O."/>
            <person name="Hibbett D.S."/>
            <person name="Nagy L.G."/>
        </authorList>
    </citation>
    <scope>NUCLEOTIDE SEQUENCE [LARGE SCALE GENOMIC DNA]</scope>
    <source>
        <strain evidence="1 2">NL-1719</strain>
    </source>
</reference>
<dbReference type="EMBL" id="ML208406">
    <property type="protein sequence ID" value="TFK66408.1"/>
    <property type="molecule type" value="Genomic_DNA"/>
</dbReference>
<name>A0ACD3AKG9_9AGAR</name>
<dbReference type="Proteomes" id="UP000308600">
    <property type="component" value="Unassembled WGS sequence"/>
</dbReference>
<protein>
    <submittedName>
        <fullName evidence="1">Uncharacterized protein</fullName>
    </submittedName>
</protein>
<gene>
    <name evidence="1" type="ORF">BDN72DRAFT_844413</name>
</gene>
<evidence type="ECO:0000313" key="2">
    <source>
        <dbReference type="Proteomes" id="UP000308600"/>
    </source>
</evidence>
<proteinExistence type="predicted"/>
<sequence length="94" mass="10958">MRLTLRLSVLLEYSAHSSPDLTSHHGTVHNSLKPHHKYPNFTTQHGDISYDVPDAASDIHWRSHFRCTVRKTFYLVHPWPLFHPNPRKGDPPQK</sequence>
<organism evidence="1 2">
    <name type="scientific">Pluteus cervinus</name>
    <dbReference type="NCBI Taxonomy" id="181527"/>
    <lineage>
        <taxon>Eukaryota</taxon>
        <taxon>Fungi</taxon>
        <taxon>Dikarya</taxon>
        <taxon>Basidiomycota</taxon>
        <taxon>Agaricomycotina</taxon>
        <taxon>Agaricomycetes</taxon>
        <taxon>Agaricomycetidae</taxon>
        <taxon>Agaricales</taxon>
        <taxon>Pluteineae</taxon>
        <taxon>Pluteaceae</taxon>
        <taxon>Pluteus</taxon>
    </lineage>
</organism>
<evidence type="ECO:0000313" key="1">
    <source>
        <dbReference type="EMBL" id="TFK66408.1"/>
    </source>
</evidence>
<accession>A0ACD3AKG9</accession>